<dbReference type="RefSeq" id="WP_258731448.1">
    <property type="nucleotide sequence ID" value="NZ_JANTHZ010000001.1"/>
</dbReference>
<dbReference type="PANTHER" id="PTHR35342">
    <property type="entry name" value="TRICARBOXYLIC TRANSPORT PROTEIN"/>
    <property type="match status" value="1"/>
</dbReference>
<keyword evidence="4" id="KW-1185">Reference proteome</keyword>
<proteinExistence type="predicted"/>
<reference evidence="3" key="1">
    <citation type="submission" date="2022-08" db="EMBL/GenBank/DDBJ databases">
        <authorList>
            <person name="Li F."/>
        </authorList>
    </citation>
    <scope>NUCLEOTIDE SEQUENCE</scope>
    <source>
        <strain evidence="3">MQZ15Z-1</strain>
    </source>
</reference>
<organism evidence="3 4">
    <name type="scientific">Ancylobacter mangrovi</name>
    <dbReference type="NCBI Taxonomy" id="2972472"/>
    <lineage>
        <taxon>Bacteria</taxon>
        <taxon>Pseudomonadati</taxon>
        <taxon>Pseudomonadota</taxon>
        <taxon>Alphaproteobacteria</taxon>
        <taxon>Hyphomicrobiales</taxon>
        <taxon>Xanthobacteraceae</taxon>
        <taxon>Ancylobacter</taxon>
    </lineage>
</organism>
<dbReference type="Proteomes" id="UP001151088">
    <property type="component" value="Unassembled WGS sequence"/>
</dbReference>
<feature type="transmembrane region" description="Helical" evidence="1">
    <location>
        <begin position="469"/>
        <end position="488"/>
    </location>
</feature>
<protein>
    <submittedName>
        <fullName evidence="3">Tripartite tricarboxylate transporter permease</fullName>
    </submittedName>
</protein>
<evidence type="ECO:0000256" key="1">
    <source>
        <dbReference type="SAM" id="Phobius"/>
    </source>
</evidence>
<keyword evidence="1" id="KW-0812">Transmembrane</keyword>
<evidence type="ECO:0000313" key="4">
    <source>
        <dbReference type="Proteomes" id="UP001151088"/>
    </source>
</evidence>
<comment type="caution">
    <text evidence="3">The sequence shown here is derived from an EMBL/GenBank/DDBJ whole genome shotgun (WGS) entry which is preliminary data.</text>
</comment>
<evidence type="ECO:0000313" key="3">
    <source>
        <dbReference type="EMBL" id="MCS0494492.1"/>
    </source>
</evidence>
<feature type="transmembrane region" description="Helical" evidence="1">
    <location>
        <begin position="169"/>
        <end position="188"/>
    </location>
</feature>
<dbReference type="EMBL" id="JANTHZ010000001">
    <property type="protein sequence ID" value="MCS0494492.1"/>
    <property type="molecule type" value="Genomic_DNA"/>
</dbReference>
<dbReference type="PANTHER" id="PTHR35342:SF5">
    <property type="entry name" value="TRICARBOXYLIC TRANSPORT PROTEIN"/>
    <property type="match status" value="1"/>
</dbReference>
<feature type="transmembrane region" description="Helical" evidence="1">
    <location>
        <begin position="385"/>
        <end position="403"/>
    </location>
</feature>
<feature type="transmembrane region" description="Helical" evidence="1">
    <location>
        <begin position="147"/>
        <end position="163"/>
    </location>
</feature>
<gene>
    <name evidence="3" type="ORF">NVS89_05230</name>
</gene>
<accession>A0A9X2PFF5</accession>
<feature type="transmembrane region" description="Helical" evidence="1">
    <location>
        <begin position="200"/>
        <end position="223"/>
    </location>
</feature>
<feature type="domain" description="DUF112" evidence="2">
    <location>
        <begin position="20"/>
        <end position="437"/>
    </location>
</feature>
<name>A0A9X2PFF5_9HYPH</name>
<feature type="transmembrane region" description="Helical" evidence="1">
    <location>
        <begin position="61"/>
        <end position="82"/>
    </location>
</feature>
<feature type="transmembrane region" description="Helical" evidence="1">
    <location>
        <begin position="110"/>
        <end position="135"/>
    </location>
</feature>
<feature type="transmembrane region" description="Helical" evidence="1">
    <location>
        <begin position="20"/>
        <end position="49"/>
    </location>
</feature>
<feature type="transmembrane region" description="Helical" evidence="1">
    <location>
        <begin position="432"/>
        <end position="449"/>
    </location>
</feature>
<feature type="transmembrane region" description="Helical" evidence="1">
    <location>
        <begin position="353"/>
        <end position="373"/>
    </location>
</feature>
<keyword evidence="1" id="KW-0472">Membrane</keyword>
<evidence type="ECO:0000259" key="2">
    <source>
        <dbReference type="Pfam" id="PF01970"/>
    </source>
</evidence>
<feature type="transmembrane region" description="Helical" evidence="1">
    <location>
        <begin position="257"/>
        <end position="280"/>
    </location>
</feature>
<dbReference type="AlphaFoldDB" id="A0A9X2PFF5"/>
<sequence length="497" mass="51581">METFLLLIGGFADVLHPGNLAYALIGCVLGTLIGVLPGIGPAAGTAILIPVTATLDPTGSIIMLAAIYYGAMYGGTITSVLINTPGEAASAVTCLDGYAMARLGRAGPALSVAAIGSFIGGTIATIGLVFLALPLTRLALTFGPPEIFALLLIGLVLVTSLASQSISRALIAATIGLLLAQVGIDPIMGMQRFTFGQLELMDGLPIVPVVMGLFGIAEILLSIERPLTAMFAPPVGSLYMSRQDVRRSAGPVARGTLIGFMLGLIPGLGSMIPAFLSYAVERRISKHPDEFGRGAIEGVAGPETANNAYANAALIPLFTLGIPGSPTTAILMGAFMINGLVPGPTLFVEHAQFVWAVIASLVVGNLILLVLNLPLIPLWVAMLRVPYPILVVIVLAFCVVGAYSLSNQTFDIGVMLAFGVAGYLMKKVDIPAAPLILTMILGPLLESALRQSLEMSGGDFMIFFDRPLSTALIVLAVAVLAVSSLKTFNQVKVDAEA</sequence>
<dbReference type="Pfam" id="PF01970">
    <property type="entry name" value="TctA"/>
    <property type="match status" value="1"/>
</dbReference>
<keyword evidence="1" id="KW-1133">Transmembrane helix</keyword>
<dbReference type="InterPro" id="IPR002823">
    <property type="entry name" value="DUF112_TM"/>
</dbReference>
<feature type="transmembrane region" description="Helical" evidence="1">
    <location>
        <begin position="317"/>
        <end position="341"/>
    </location>
</feature>